<organism evidence="21">
    <name type="scientific">Pyricularia oryzae (strain Y34)</name>
    <name type="common">Rice blast fungus</name>
    <name type="synonym">Magnaporthe oryzae</name>
    <dbReference type="NCBI Taxonomy" id="1143189"/>
    <lineage>
        <taxon>Eukaryota</taxon>
        <taxon>Fungi</taxon>
        <taxon>Dikarya</taxon>
        <taxon>Ascomycota</taxon>
        <taxon>Pezizomycotina</taxon>
        <taxon>Sordariomycetes</taxon>
        <taxon>Sordariomycetidae</taxon>
        <taxon>Magnaporthales</taxon>
        <taxon>Pyriculariaceae</taxon>
        <taxon>Pyricularia</taxon>
    </lineage>
</organism>
<keyword evidence="7" id="KW-0808">Transferase</keyword>
<accession>A0AA97P703</accession>
<feature type="compositionally biased region" description="Polar residues" evidence="18">
    <location>
        <begin position="211"/>
        <end position="222"/>
    </location>
</feature>
<keyword evidence="13" id="KW-0862">Zinc</keyword>
<feature type="domain" description="RING-type" evidence="19">
    <location>
        <begin position="684"/>
        <end position="726"/>
    </location>
</feature>
<evidence type="ECO:0000256" key="3">
    <source>
        <dbReference type="ARBA" id="ARBA00004177"/>
    </source>
</evidence>
<protein>
    <recommendedName>
        <fullName evidence="6">RING-type E3 ubiquitin transferase</fullName>
        <ecNumber evidence="6">2.3.2.27</ecNumber>
    </recommendedName>
</protein>
<evidence type="ECO:0000256" key="8">
    <source>
        <dbReference type="ARBA" id="ARBA00022707"/>
    </source>
</evidence>
<feature type="compositionally biased region" description="Acidic residues" evidence="18">
    <location>
        <begin position="80"/>
        <end position="109"/>
    </location>
</feature>
<evidence type="ECO:0000256" key="6">
    <source>
        <dbReference type="ARBA" id="ARBA00012483"/>
    </source>
</evidence>
<evidence type="ECO:0000256" key="16">
    <source>
        <dbReference type="ARBA" id="ARBA00023288"/>
    </source>
</evidence>
<dbReference type="AlphaFoldDB" id="A0AA97P703"/>
<dbReference type="InterPro" id="IPR017455">
    <property type="entry name" value="Znf_FYVE-rel"/>
</dbReference>
<dbReference type="PANTHER" id="PTHR46661:SF4">
    <property type="entry name" value="RING-TYPE DOMAIN-CONTAINING PROTEIN"/>
    <property type="match status" value="1"/>
</dbReference>
<keyword evidence="8" id="KW-0519">Myristate</keyword>
<evidence type="ECO:0000256" key="13">
    <source>
        <dbReference type="ARBA" id="ARBA00022833"/>
    </source>
</evidence>
<dbReference type="InterPro" id="IPR000306">
    <property type="entry name" value="Znf_FYVE"/>
</dbReference>
<keyword evidence="12" id="KW-0833">Ubl conjugation pathway</keyword>
<keyword evidence="9" id="KW-0479">Metal-binding</keyword>
<dbReference type="InterPro" id="IPR001841">
    <property type="entry name" value="Znf_RING"/>
</dbReference>
<dbReference type="InterPro" id="IPR013083">
    <property type="entry name" value="Znf_RING/FYVE/PHD"/>
</dbReference>
<dbReference type="Gene3D" id="3.30.40.10">
    <property type="entry name" value="Zinc/RING finger domain, C3HC4 (zinc finger)"/>
    <property type="match status" value="2"/>
</dbReference>
<feature type="region of interest" description="Disordered" evidence="18">
    <location>
        <begin position="464"/>
        <end position="601"/>
    </location>
</feature>
<feature type="compositionally biased region" description="Low complexity" evidence="18">
    <location>
        <begin position="270"/>
        <end position="284"/>
    </location>
</feature>
<feature type="compositionally biased region" description="Low complexity" evidence="18">
    <location>
        <begin position="23"/>
        <end position="34"/>
    </location>
</feature>
<dbReference type="SMART" id="SM00184">
    <property type="entry name" value="RING"/>
    <property type="match status" value="1"/>
</dbReference>
<dbReference type="GO" id="GO:0043161">
    <property type="term" value="P:proteasome-mediated ubiquitin-dependent protein catabolic process"/>
    <property type="evidence" value="ECO:0007669"/>
    <property type="project" value="TreeGrafter"/>
</dbReference>
<comment type="pathway">
    <text evidence="5">Protein modification; protein ubiquitination.</text>
</comment>
<dbReference type="SMR" id="A0AA97P703"/>
<evidence type="ECO:0000259" key="19">
    <source>
        <dbReference type="PROSITE" id="PS50089"/>
    </source>
</evidence>
<feature type="region of interest" description="Disordered" evidence="18">
    <location>
        <begin position="641"/>
        <end position="660"/>
    </location>
</feature>
<evidence type="ECO:0000256" key="14">
    <source>
        <dbReference type="ARBA" id="ARBA00023136"/>
    </source>
</evidence>
<keyword evidence="10" id="KW-0967">Endosome</keyword>
<dbReference type="Pfam" id="PF01363">
    <property type="entry name" value="FYVE"/>
    <property type="match status" value="1"/>
</dbReference>
<feature type="compositionally biased region" description="Low complexity" evidence="18">
    <location>
        <begin position="641"/>
        <end position="652"/>
    </location>
</feature>
<dbReference type="Proteomes" id="UP000011086">
    <property type="component" value="Unassembled WGS sequence"/>
</dbReference>
<evidence type="ECO:0000256" key="18">
    <source>
        <dbReference type="SAM" id="MobiDB-lite"/>
    </source>
</evidence>
<feature type="region of interest" description="Disordered" evidence="18">
    <location>
        <begin position="1"/>
        <end position="371"/>
    </location>
</feature>
<dbReference type="GO" id="GO:0008270">
    <property type="term" value="F:zinc ion binding"/>
    <property type="evidence" value="ECO:0007669"/>
    <property type="project" value="UniProtKB-KW"/>
</dbReference>
<feature type="compositionally biased region" description="Polar residues" evidence="18">
    <location>
        <begin position="136"/>
        <end position="155"/>
    </location>
</feature>
<evidence type="ECO:0000256" key="9">
    <source>
        <dbReference type="ARBA" id="ARBA00022723"/>
    </source>
</evidence>
<dbReference type="Pfam" id="PF13639">
    <property type="entry name" value="zf-RING_2"/>
    <property type="match status" value="1"/>
</dbReference>
<gene>
    <name evidence="21" type="ORF">OOU_Y34scaffold00172g10</name>
</gene>
<evidence type="ECO:0000259" key="20">
    <source>
        <dbReference type="PROSITE" id="PS50178"/>
    </source>
</evidence>
<dbReference type="SUPFAM" id="SSF57850">
    <property type="entry name" value="RING/U-box"/>
    <property type="match status" value="1"/>
</dbReference>
<comment type="catalytic activity">
    <reaction evidence="1">
        <text>S-ubiquitinyl-[E2 ubiquitin-conjugating enzyme]-L-cysteine + [acceptor protein]-L-lysine = [E2 ubiquitin-conjugating enzyme]-L-cysteine + N(6)-ubiquitinyl-[acceptor protein]-L-lysine.</text>
        <dbReference type="EC" id="2.3.2.27"/>
    </reaction>
</comment>
<dbReference type="CDD" id="cd16489">
    <property type="entry name" value="mRING-CH-C4HC2H_ZNRF"/>
    <property type="match status" value="1"/>
</dbReference>
<dbReference type="EMBL" id="JH793777">
    <property type="protein sequence ID" value="ELQ43140.1"/>
    <property type="molecule type" value="Genomic_DNA"/>
</dbReference>
<evidence type="ECO:0000256" key="12">
    <source>
        <dbReference type="ARBA" id="ARBA00022786"/>
    </source>
</evidence>
<reference evidence="21" key="1">
    <citation type="journal article" date="2012" name="PLoS Genet.">
        <title>Comparative analysis of the genomes of two field isolates of the rice blast fungus Magnaporthe oryzae.</title>
        <authorList>
            <person name="Xue M."/>
            <person name="Yang J."/>
            <person name="Li Z."/>
            <person name="Hu S."/>
            <person name="Yao N."/>
            <person name="Dean R.A."/>
            <person name="Zhao W."/>
            <person name="Shen M."/>
            <person name="Zhang H."/>
            <person name="Li C."/>
            <person name="Liu L."/>
            <person name="Cao L."/>
            <person name="Xu X."/>
            <person name="Xing Y."/>
            <person name="Hsiang T."/>
            <person name="Zhang Z."/>
            <person name="Xu J.R."/>
            <person name="Peng Y.L."/>
        </authorList>
    </citation>
    <scope>NUCLEOTIDE SEQUENCE</scope>
    <source>
        <strain evidence="21">Y34</strain>
    </source>
</reference>
<evidence type="ECO:0000256" key="10">
    <source>
        <dbReference type="ARBA" id="ARBA00022753"/>
    </source>
</evidence>
<evidence type="ECO:0000256" key="4">
    <source>
        <dbReference type="ARBA" id="ARBA00004371"/>
    </source>
</evidence>
<evidence type="ECO:0000256" key="2">
    <source>
        <dbReference type="ARBA" id="ARBA00004170"/>
    </source>
</evidence>
<evidence type="ECO:0000256" key="11">
    <source>
        <dbReference type="ARBA" id="ARBA00022771"/>
    </source>
</evidence>
<dbReference type="InterPro" id="IPR051878">
    <property type="entry name" value="ZNRF_ubiq-protein_ligase"/>
</dbReference>
<evidence type="ECO:0000256" key="17">
    <source>
        <dbReference type="PROSITE-ProRule" id="PRU00175"/>
    </source>
</evidence>
<evidence type="ECO:0000256" key="5">
    <source>
        <dbReference type="ARBA" id="ARBA00004906"/>
    </source>
</evidence>
<evidence type="ECO:0000256" key="7">
    <source>
        <dbReference type="ARBA" id="ARBA00022679"/>
    </source>
</evidence>
<evidence type="ECO:0000313" key="21">
    <source>
        <dbReference type="EMBL" id="ELQ43140.1"/>
    </source>
</evidence>
<sequence>MATIVESGPSARPETRENDGDASSISSSSYMGSDSPDRDPTTRQRETGGDGDQEQVGERSAEPISTTERVAGDTGNNLDADADTQDPPTEEPSTEEPPTEEPQAEEPQAEEPHAVSQEIVTDALQAVPASSEALDINTTEETSSPVPDESASTRTAPPVLEDPGAVVHGALETGVVRGEGDSSLSTTPQVEEAAREPASRQPEAPQDTETHPTTPSAVSPQQDALVAAHAAAQPEGPSGQDATRARAGASPRPESRSLLDALDSSIPANSQRSSHRTSGTGRRGPVIVYGGYRSRPSARGSPQPPAQAVRSMLLPSQEPPLPARPPTPPPLPRDPVPTTSANQPRIEISSPEGEVDGDAAERSPSGTGVVLPRWQPDAEVTICPICRTQFGWLNRKHHCRKCGRVVCNSCSPHRITIPYQFIVQPPGTPQRSPSTLPVDSPGGYTDFNSLGGGERVRLCNPCVPDPNTSPPQPHPSVHRARHSRSQSGFTSAVGIDLRRGPMHVSTSGPIENGGRSAPVNRGLSPTGGIQSRTISATSPALGLPARQRSIFDIPPSEDPADSSPSSSRTRHHNRRSLPPVPRQPSPARRRQPIPEEDECPVCHNELPSRTLANFEALRESHITNCIMSHSTYGGSPAAVVSPTSVGSTGEGPSSPPGVFRPTVRRTGMFPYVATEKDCVDSAECTICLEEFEVGVMMARLECLCRFHHRCITAWFVGHPGRCPVHQHDSFGF</sequence>
<proteinExistence type="predicted"/>
<keyword evidence="15" id="KW-0458">Lysosome</keyword>
<dbReference type="SMART" id="SM00064">
    <property type="entry name" value="FYVE"/>
    <property type="match status" value="1"/>
</dbReference>
<comment type="subcellular location">
    <subcellularLocation>
        <location evidence="3">Endosome</location>
    </subcellularLocation>
    <subcellularLocation>
        <location evidence="4">Lysosome</location>
    </subcellularLocation>
    <subcellularLocation>
        <location evidence="2">Membrane</location>
        <topology evidence="2">Peripheral membrane protein</topology>
    </subcellularLocation>
</comment>
<keyword evidence="14" id="KW-0472">Membrane</keyword>
<feature type="compositionally biased region" description="Basic and acidic residues" evidence="18">
    <location>
        <begin position="35"/>
        <end position="48"/>
    </location>
</feature>
<dbReference type="GO" id="GO:0005768">
    <property type="term" value="C:endosome"/>
    <property type="evidence" value="ECO:0007669"/>
    <property type="project" value="UniProtKB-SubCell"/>
</dbReference>
<dbReference type="GO" id="GO:0061630">
    <property type="term" value="F:ubiquitin protein ligase activity"/>
    <property type="evidence" value="ECO:0007669"/>
    <property type="project" value="UniProtKB-EC"/>
</dbReference>
<dbReference type="PROSITE" id="PS50089">
    <property type="entry name" value="ZF_RING_2"/>
    <property type="match status" value="1"/>
</dbReference>
<name>A0AA97P703_PYRO3</name>
<feature type="compositionally biased region" description="Pro residues" evidence="18">
    <location>
        <begin position="317"/>
        <end position="335"/>
    </location>
</feature>
<feature type="compositionally biased region" description="Pro residues" evidence="18">
    <location>
        <begin position="464"/>
        <end position="474"/>
    </location>
</feature>
<dbReference type="SUPFAM" id="SSF57903">
    <property type="entry name" value="FYVE/PHD zinc finger"/>
    <property type="match status" value="1"/>
</dbReference>
<feature type="compositionally biased region" description="Polar residues" evidence="18">
    <location>
        <begin position="527"/>
        <end position="538"/>
    </location>
</feature>
<evidence type="ECO:0000256" key="15">
    <source>
        <dbReference type="ARBA" id="ARBA00023228"/>
    </source>
</evidence>
<feature type="domain" description="FYVE-type" evidence="20">
    <location>
        <begin position="377"/>
        <end position="467"/>
    </location>
</feature>
<dbReference type="EC" id="2.3.2.27" evidence="6"/>
<dbReference type="GO" id="GO:0070936">
    <property type="term" value="P:protein K48-linked ubiquitination"/>
    <property type="evidence" value="ECO:0007669"/>
    <property type="project" value="TreeGrafter"/>
</dbReference>
<evidence type="ECO:0000256" key="1">
    <source>
        <dbReference type="ARBA" id="ARBA00000900"/>
    </source>
</evidence>
<keyword evidence="16" id="KW-0449">Lipoprotein</keyword>
<keyword evidence="11 17" id="KW-0863">Zinc-finger</keyword>
<dbReference type="GO" id="GO:0016020">
    <property type="term" value="C:membrane"/>
    <property type="evidence" value="ECO:0007669"/>
    <property type="project" value="UniProtKB-SubCell"/>
</dbReference>
<dbReference type="PROSITE" id="PS50178">
    <property type="entry name" value="ZF_FYVE"/>
    <property type="match status" value="1"/>
</dbReference>
<dbReference type="InterPro" id="IPR011011">
    <property type="entry name" value="Znf_FYVE_PHD"/>
</dbReference>
<dbReference type="PANTHER" id="PTHR46661">
    <property type="entry name" value="E3 UBIQUITIN-PROTEIN LIGASE ZNRF1-LIKE PROTEIN"/>
    <property type="match status" value="1"/>
</dbReference>